<accession>A0ABV8SI95</accession>
<evidence type="ECO:0000256" key="2">
    <source>
        <dbReference type="ARBA" id="ARBA00022840"/>
    </source>
</evidence>
<evidence type="ECO:0000313" key="4">
    <source>
        <dbReference type="EMBL" id="MFC4307056.1"/>
    </source>
</evidence>
<dbReference type="PROSITE" id="PS00211">
    <property type="entry name" value="ABC_TRANSPORTER_1"/>
    <property type="match status" value="1"/>
</dbReference>
<dbReference type="GO" id="GO:0005524">
    <property type="term" value="F:ATP binding"/>
    <property type="evidence" value="ECO:0007669"/>
    <property type="project" value="UniProtKB-KW"/>
</dbReference>
<keyword evidence="2 4" id="KW-0067">ATP-binding</keyword>
<dbReference type="Proteomes" id="UP001595755">
    <property type="component" value="Unassembled WGS sequence"/>
</dbReference>
<evidence type="ECO:0000256" key="1">
    <source>
        <dbReference type="ARBA" id="ARBA00022741"/>
    </source>
</evidence>
<protein>
    <submittedName>
        <fullName evidence="4">ABC transporter ATP-binding protein</fullName>
    </submittedName>
</protein>
<feature type="domain" description="ABC transporter" evidence="3">
    <location>
        <begin position="11"/>
        <end position="238"/>
    </location>
</feature>
<keyword evidence="5" id="KW-1185">Reference proteome</keyword>
<dbReference type="PANTHER" id="PTHR43038">
    <property type="entry name" value="ATP-BINDING CASSETTE, SUB-FAMILY H, MEMBER 1"/>
    <property type="match status" value="1"/>
</dbReference>
<dbReference type="EMBL" id="JBHSED010000070">
    <property type="protein sequence ID" value="MFC4307056.1"/>
    <property type="molecule type" value="Genomic_DNA"/>
</dbReference>
<proteinExistence type="predicted"/>
<dbReference type="CDD" id="cd03230">
    <property type="entry name" value="ABC_DR_subfamily_A"/>
    <property type="match status" value="1"/>
</dbReference>
<dbReference type="PANTHER" id="PTHR43038:SF3">
    <property type="entry name" value="ABC TRANSPORTER G FAMILY MEMBER 20 ISOFORM X1"/>
    <property type="match status" value="1"/>
</dbReference>
<sequence length="246" mass="27188">MTVTHNKSICLEVRGVSRSFGTKEVLRNITLQVGRHEIFGFLGPSGSGKTTLVKMIAGIDEATAGEIELLGTRLPHLPMMGRIGYMAQSDALYTELSAKENLEFFGMLFGLRGEKLYNRMRYSMELVGLSEHLKQPVASFSGGMKRRLSLAIALLHEPEVLILDEPTVGIDPVLRQSIWSELHELSRQGTTIIVTTHVMDEADKCHRLGMIREGRLIAAGTPADLKRETGSATIEEAFLYYGGARQ</sequence>
<dbReference type="SUPFAM" id="SSF52540">
    <property type="entry name" value="P-loop containing nucleoside triphosphate hydrolases"/>
    <property type="match status" value="1"/>
</dbReference>
<dbReference type="InterPro" id="IPR003439">
    <property type="entry name" value="ABC_transporter-like_ATP-bd"/>
</dbReference>
<name>A0ABV8SI95_9BACL</name>
<evidence type="ECO:0000313" key="5">
    <source>
        <dbReference type="Proteomes" id="UP001595755"/>
    </source>
</evidence>
<dbReference type="PROSITE" id="PS50893">
    <property type="entry name" value="ABC_TRANSPORTER_2"/>
    <property type="match status" value="1"/>
</dbReference>
<dbReference type="Pfam" id="PF00005">
    <property type="entry name" value="ABC_tran"/>
    <property type="match status" value="1"/>
</dbReference>
<keyword evidence="1" id="KW-0547">Nucleotide-binding</keyword>
<dbReference type="InterPro" id="IPR017871">
    <property type="entry name" value="ABC_transporter-like_CS"/>
</dbReference>
<dbReference type="InterPro" id="IPR003593">
    <property type="entry name" value="AAA+_ATPase"/>
</dbReference>
<evidence type="ECO:0000259" key="3">
    <source>
        <dbReference type="PROSITE" id="PS50893"/>
    </source>
</evidence>
<comment type="caution">
    <text evidence="4">The sequence shown here is derived from an EMBL/GenBank/DDBJ whole genome shotgun (WGS) entry which is preliminary data.</text>
</comment>
<dbReference type="Gene3D" id="3.40.50.300">
    <property type="entry name" value="P-loop containing nucleotide triphosphate hydrolases"/>
    <property type="match status" value="1"/>
</dbReference>
<organism evidence="4 5">
    <name type="scientific">Cohnella boryungensis</name>
    <dbReference type="NCBI Taxonomy" id="768479"/>
    <lineage>
        <taxon>Bacteria</taxon>
        <taxon>Bacillati</taxon>
        <taxon>Bacillota</taxon>
        <taxon>Bacilli</taxon>
        <taxon>Bacillales</taxon>
        <taxon>Paenibacillaceae</taxon>
        <taxon>Cohnella</taxon>
    </lineage>
</organism>
<dbReference type="SMART" id="SM00382">
    <property type="entry name" value="AAA"/>
    <property type="match status" value="1"/>
</dbReference>
<dbReference type="InterPro" id="IPR027417">
    <property type="entry name" value="P-loop_NTPase"/>
</dbReference>
<reference evidence="5" key="1">
    <citation type="journal article" date="2019" name="Int. J. Syst. Evol. Microbiol.">
        <title>The Global Catalogue of Microorganisms (GCM) 10K type strain sequencing project: providing services to taxonomists for standard genome sequencing and annotation.</title>
        <authorList>
            <consortium name="The Broad Institute Genomics Platform"/>
            <consortium name="The Broad Institute Genome Sequencing Center for Infectious Disease"/>
            <person name="Wu L."/>
            <person name="Ma J."/>
        </authorList>
    </citation>
    <scope>NUCLEOTIDE SEQUENCE [LARGE SCALE GENOMIC DNA]</scope>
    <source>
        <strain evidence="5">CGMCC 4.1641</strain>
    </source>
</reference>
<gene>
    <name evidence="4" type="ORF">ACFO1S_26895</name>
</gene>
<dbReference type="RefSeq" id="WP_378127897.1">
    <property type="nucleotide sequence ID" value="NZ_JBHSED010000070.1"/>
</dbReference>